<dbReference type="Pfam" id="PF00535">
    <property type="entry name" value="Glycos_transf_2"/>
    <property type="match status" value="1"/>
</dbReference>
<organism evidence="6 7">
    <name type="scientific">Proteiniclasticum ruminis</name>
    <dbReference type="NCBI Taxonomy" id="398199"/>
    <lineage>
        <taxon>Bacteria</taxon>
        <taxon>Bacillati</taxon>
        <taxon>Bacillota</taxon>
        <taxon>Clostridia</taxon>
        <taxon>Eubacteriales</taxon>
        <taxon>Clostridiaceae</taxon>
        <taxon>Proteiniclasticum</taxon>
    </lineage>
</organism>
<dbReference type="AlphaFoldDB" id="A0A1I5A659"/>
<evidence type="ECO:0000313" key="7">
    <source>
        <dbReference type="Proteomes" id="UP000181899"/>
    </source>
</evidence>
<sequence>MLSIVIVNWNGEKYLEPCLDSIKAQKNIGYKIYIVDNGSKDRSLEIISRYQKSMDIVLLPLKKNEGFAEANNIGIEGSLGDEHEYVLTLNNDLELKENCFLELERYITSHAHIDSFQILLMNYFERNLIDAMGIYFKEDYQVVQLAYKENYENLKDFEHQVMGVSAGAAVYSKKALISVRDREGFFDRSFFAYYEDADLAIRLLKKGYKTALVKDAVAYHVHSGTGIQDSPFKTYYLARNMLLLQYKNRDVSGYGKKKFRFILYHVKLSLKYVARGKFSHAASLWKALLDFYKMKSRYADLKSVQGDNLLDERRGV</sequence>
<comment type="pathway">
    <text evidence="1">Cell wall biogenesis; cell wall polysaccharide biosynthesis.</text>
</comment>
<feature type="domain" description="Glycosyltransferase 2-like" evidence="5">
    <location>
        <begin position="3"/>
        <end position="176"/>
    </location>
</feature>
<dbReference type="SUPFAM" id="SSF53448">
    <property type="entry name" value="Nucleotide-diphospho-sugar transferases"/>
    <property type="match status" value="1"/>
</dbReference>
<dbReference type="InterPro" id="IPR001173">
    <property type="entry name" value="Glyco_trans_2-like"/>
</dbReference>
<gene>
    <name evidence="6" type="ORF">SAMN04488695_102332</name>
</gene>
<evidence type="ECO:0000256" key="3">
    <source>
        <dbReference type="ARBA" id="ARBA00022676"/>
    </source>
</evidence>
<proteinExistence type="inferred from homology"/>
<evidence type="ECO:0000256" key="1">
    <source>
        <dbReference type="ARBA" id="ARBA00004776"/>
    </source>
</evidence>
<dbReference type="PANTHER" id="PTHR43179">
    <property type="entry name" value="RHAMNOSYLTRANSFERASE WBBL"/>
    <property type="match status" value="1"/>
</dbReference>
<dbReference type="InterPro" id="IPR029044">
    <property type="entry name" value="Nucleotide-diphossugar_trans"/>
</dbReference>
<comment type="similarity">
    <text evidence="2">Belongs to the glycosyltransferase 2 family.</text>
</comment>
<evidence type="ECO:0000259" key="5">
    <source>
        <dbReference type="Pfam" id="PF00535"/>
    </source>
</evidence>
<accession>A0A1I5A659</accession>
<keyword evidence="4" id="KW-0808">Transferase</keyword>
<dbReference type="Gene3D" id="3.90.550.10">
    <property type="entry name" value="Spore Coat Polysaccharide Biosynthesis Protein SpsA, Chain A"/>
    <property type="match status" value="1"/>
</dbReference>
<dbReference type="OrthoDB" id="9771846at2"/>
<protein>
    <recommendedName>
        <fullName evidence="5">Glycosyltransferase 2-like domain-containing protein</fullName>
    </recommendedName>
</protein>
<keyword evidence="3" id="KW-0328">Glycosyltransferase</keyword>
<dbReference type="Proteomes" id="UP000181899">
    <property type="component" value="Unassembled WGS sequence"/>
</dbReference>
<evidence type="ECO:0000256" key="2">
    <source>
        <dbReference type="ARBA" id="ARBA00006739"/>
    </source>
</evidence>
<dbReference type="EMBL" id="FOVK01000002">
    <property type="protein sequence ID" value="SFN57679.1"/>
    <property type="molecule type" value="Genomic_DNA"/>
</dbReference>
<dbReference type="CDD" id="cd04186">
    <property type="entry name" value="GT_2_like_c"/>
    <property type="match status" value="1"/>
</dbReference>
<dbReference type="PANTHER" id="PTHR43179:SF12">
    <property type="entry name" value="GALACTOFURANOSYLTRANSFERASE GLFT2"/>
    <property type="match status" value="1"/>
</dbReference>
<evidence type="ECO:0000313" key="6">
    <source>
        <dbReference type="EMBL" id="SFN57679.1"/>
    </source>
</evidence>
<dbReference type="RefSeq" id="WP_074911433.1">
    <property type="nucleotide sequence ID" value="NZ_FOVK01000002.1"/>
</dbReference>
<dbReference type="GO" id="GO:0016757">
    <property type="term" value="F:glycosyltransferase activity"/>
    <property type="evidence" value="ECO:0007669"/>
    <property type="project" value="UniProtKB-KW"/>
</dbReference>
<name>A0A1I5A659_9CLOT</name>
<reference evidence="6 7" key="1">
    <citation type="submission" date="2016-10" db="EMBL/GenBank/DDBJ databases">
        <authorList>
            <person name="de Groot N.N."/>
        </authorList>
    </citation>
    <scope>NUCLEOTIDE SEQUENCE [LARGE SCALE GENOMIC DNA]</scope>
    <source>
        <strain evidence="6 7">ML2</strain>
    </source>
</reference>
<keyword evidence="7" id="KW-1185">Reference proteome</keyword>
<evidence type="ECO:0000256" key="4">
    <source>
        <dbReference type="ARBA" id="ARBA00022679"/>
    </source>
</evidence>